<dbReference type="Gene3D" id="2.60.40.10">
    <property type="entry name" value="Immunoglobulins"/>
    <property type="match status" value="1"/>
</dbReference>
<dbReference type="EMBL" id="JBANMG010000005">
    <property type="protein sequence ID" value="KAK6952874.1"/>
    <property type="molecule type" value="Genomic_DNA"/>
</dbReference>
<feature type="region of interest" description="Disordered" evidence="1">
    <location>
        <begin position="101"/>
        <end position="123"/>
    </location>
</feature>
<protein>
    <recommendedName>
        <fullName evidence="5">AMP-activated protein kinase glycogen-binding domain-containing protein</fullName>
    </recommendedName>
</protein>
<feature type="compositionally biased region" description="Polar residues" evidence="1">
    <location>
        <begin position="342"/>
        <end position="351"/>
    </location>
</feature>
<dbReference type="Proteomes" id="UP001369815">
    <property type="component" value="Unassembled WGS sequence"/>
</dbReference>
<feature type="compositionally biased region" description="Acidic residues" evidence="1">
    <location>
        <begin position="353"/>
        <end position="369"/>
    </location>
</feature>
<feature type="region of interest" description="Disordered" evidence="1">
    <location>
        <begin position="198"/>
        <end position="246"/>
    </location>
</feature>
<gene>
    <name evidence="3" type="ORF">Daesc_005171</name>
</gene>
<feature type="compositionally biased region" description="Basic and acidic residues" evidence="1">
    <location>
        <begin position="230"/>
        <end position="239"/>
    </location>
</feature>
<reference evidence="3 4" key="1">
    <citation type="journal article" date="2024" name="Front Chem Biol">
        <title>Unveiling the potential of Daldinia eschscholtzii MFLUCC 19-0629 through bioactivity and bioinformatics studies for enhanced sustainable agriculture production.</title>
        <authorList>
            <person name="Brooks S."/>
            <person name="Weaver J.A."/>
            <person name="Klomchit A."/>
            <person name="Alharthi S.A."/>
            <person name="Onlamun T."/>
            <person name="Nurani R."/>
            <person name="Vong T.K."/>
            <person name="Alberti F."/>
            <person name="Greco C."/>
        </authorList>
    </citation>
    <scope>NUCLEOTIDE SEQUENCE [LARGE SCALE GENOMIC DNA]</scope>
    <source>
        <strain evidence="3">MFLUCC 19-0629</strain>
    </source>
</reference>
<keyword evidence="2" id="KW-0812">Transmembrane</keyword>
<sequence length="586" mass="63560">MSPPKVPITFTYKRNDTNPPVYIAGSFSEPPWQPQEMDVAIDQLGEHLFTKQVMVDDGTEIQYKFRIGPGDWWALDETADTVTDEWGNTNNVLRVSINGVQETSPKEPKPSVTELDESQINGGTQTPDIAQTAAEVADSARTLDAETPEPEISDAEAGRIGTRRMSTTPIAQVSETAIEVADIAAALDADESALDDEYGGEKDLCPMFSHESMGPASHNGDVSDNDEADKDTRENKSHSEFGNPAIEIENLDFDDPQLEAFPSDNRENILAAVRRISTSIDADRTVVDGIPPAPIITILQNRKSVDSIDNQGESLGLSDSLSDENQNLRPDNSIRRSRSGPRESSTISLGSISEDDEARNENAIDETEDATAPFIQHPGPSFGSPTPDRVVSDDDNDEGIAMRVDSKKRAEESQLPSPPASTNGNVEETAEPDPEEPVLVSKDPAPQDDKITSDNNENTPVVAENDFPKPSPSVATRQAPGKQLSDNSNTENTREVEAKSTSLGTTSAPGLRKRIIERPSTPSTHHFEGRTKYPAWLEACLRIVFVKWIGGLASGIHGRRNRVLMAAGTAAIVVGVGLLWQNPVRL</sequence>
<evidence type="ECO:0000256" key="2">
    <source>
        <dbReference type="SAM" id="Phobius"/>
    </source>
</evidence>
<evidence type="ECO:0000313" key="4">
    <source>
        <dbReference type="Proteomes" id="UP001369815"/>
    </source>
</evidence>
<feature type="transmembrane region" description="Helical" evidence="2">
    <location>
        <begin position="563"/>
        <end position="580"/>
    </location>
</feature>
<keyword evidence="2" id="KW-1133">Transmembrane helix</keyword>
<dbReference type="AlphaFoldDB" id="A0AAX6MK57"/>
<dbReference type="InterPro" id="IPR013783">
    <property type="entry name" value="Ig-like_fold"/>
</dbReference>
<feature type="region of interest" description="Disordered" evidence="1">
    <location>
        <begin position="310"/>
        <end position="507"/>
    </location>
</feature>
<proteinExistence type="predicted"/>
<keyword evidence="2" id="KW-0472">Membrane</keyword>
<name>A0AAX6MK57_9PEZI</name>
<dbReference type="CDD" id="cd02859">
    <property type="entry name" value="E_set_AMPKbeta_like_N"/>
    <property type="match status" value="1"/>
</dbReference>
<organism evidence="3 4">
    <name type="scientific">Daldinia eschscholtzii</name>
    <dbReference type="NCBI Taxonomy" id="292717"/>
    <lineage>
        <taxon>Eukaryota</taxon>
        <taxon>Fungi</taxon>
        <taxon>Dikarya</taxon>
        <taxon>Ascomycota</taxon>
        <taxon>Pezizomycotina</taxon>
        <taxon>Sordariomycetes</taxon>
        <taxon>Xylariomycetidae</taxon>
        <taxon>Xylariales</taxon>
        <taxon>Hypoxylaceae</taxon>
        <taxon>Daldinia</taxon>
    </lineage>
</organism>
<dbReference type="SUPFAM" id="SSF81296">
    <property type="entry name" value="E set domains"/>
    <property type="match status" value="1"/>
</dbReference>
<dbReference type="InterPro" id="IPR014756">
    <property type="entry name" value="Ig_E-set"/>
</dbReference>
<keyword evidence="4" id="KW-1185">Reference proteome</keyword>
<evidence type="ECO:0008006" key="5">
    <source>
        <dbReference type="Google" id="ProtNLM"/>
    </source>
</evidence>
<evidence type="ECO:0000256" key="1">
    <source>
        <dbReference type="SAM" id="MobiDB-lite"/>
    </source>
</evidence>
<accession>A0AAX6MK57</accession>
<comment type="caution">
    <text evidence="3">The sequence shown here is derived from an EMBL/GenBank/DDBJ whole genome shotgun (WGS) entry which is preliminary data.</text>
</comment>
<evidence type="ECO:0000313" key="3">
    <source>
        <dbReference type="EMBL" id="KAK6952874.1"/>
    </source>
</evidence>
<feature type="compositionally biased region" description="Low complexity" evidence="1">
    <location>
        <begin position="312"/>
        <end position="324"/>
    </location>
</feature>